<dbReference type="CDD" id="cd05333">
    <property type="entry name" value="BKR_SDR_c"/>
    <property type="match status" value="1"/>
</dbReference>
<keyword evidence="8" id="KW-0444">Lipid biosynthesis</keyword>
<reference evidence="10" key="1">
    <citation type="journal article" date="2020" name="Biotechnol. Biofuels">
        <title>New insights from the biogas microbiome by comprehensive genome-resolved metagenomics of nearly 1600 species originating from multiple anaerobic digesters.</title>
        <authorList>
            <person name="Campanaro S."/>
            <person name="Treu L."/>
            <person name="Rodriguez-R L.M."/>
            <person name="Kovalovszki A."/>
            <person name="Ziels R.M."/>
            <person name="Maus I."/>
            <person name="Zhu X."/>
            <person name="Kougias P.G."/>
            <person name="Basile A."/>
            <person name="Luo G."/>
            <person name="Schluter A."/>
            <person name="Konstantinidis K.T."/>
            <person name="Angelidaki I."/>
        </authorList>
    </citation>
    <scope>NUCLEOTIDE SEQUENCE</scope>
    <source>
        <strain evidence="10">AS06rmzACSIP_7</strain>
    </source>
</reference>
<evidence type="ECO:0000256" key="4">
    <source>
        <dbReference type="ARBA" id="ARBA00023002"/>
    </source>
</evidence>
<evidence type="ECO:0000313" key="11">
    <source>
        <dbReference type="Proteomes" id="UP000777265"/>
    </source>
</evidence>
<comment type="similarity">
    <text evidence="2 8">Belongs to the short-chain dehydrogenases/reductases (SDR) family.</text>
</comment>
<dbReference type="SMART" id="SM00822">
    <property type="entry name" value="PKS_KR"/>
    <property type="match status" value="1"/>
</dbReference>
<comment type="pathway">
    <text evidence="8">Lipid metabolism; fatty acid biosynthesis.</text>
</comment>
<keyword evidence="3 7" id="KW-0521">NADP</keyword>
<dbReference type="AlphaFoldDB" id="A0A351U0M3"/>
<dbReference type="EMBL" id="JAAYEE010000116">
    <property type="protein sequence ID" value="NLW35227.1"/>
    <property type="molecule type" value="Genomic_DNA"/>
</dbReference>
<feature type="binding site" evidence="7">
    <location>
        <begin position="149"/>
        <end position="153"/>
    </location>
    <ligand>
        <name>NADP(+)</name>
        <dbReference type="ChEBI" id="CHEBI:58349"/>
    </ligand>
</feature>
<name>A0A351U0M3_9BACT</name>
<feature type="binding site" evidence="7">
    <location>
        <position position="85"/>
    </location>
    <ligand>
        <name>NADP(+)</name>
        <dbReference type="ChEBI" id="CHEBI:58349"/>
    </ligand>
</feature>
<comment type="catalytic activity">
    <reaction evidence="5 8">
        <text>a (3R)-hydroxyacyl-[ACP] + NADP(+) = a 3-oxoacyl-[ACP] + NADPH + H(+)</text>
        <dbReference type="Rhea" id="RHEA:17397"/>
        <dbReference type="Rhea" id="RHEA-COMP:9916"/>
        <dbReference type="Rhea" id="RHEA-COMP:9945"/>
        <dbReference type="ChEBI" id="CHEBI:15378"/>
        <dbReference type="ChEBI" id="CHEBI:57783"/>
        <dbReference type="ChEBI" id="CHEBI:58349"/>
        <dbReference type="ChEBI" id="CHEBI:78776"/>
        <dbReference type="ChEBI" id="CHEBI:78827"/>
        <dbReference type="EC" id="1.1.1.100"/>
    </reaction>
</comment>
<evidence type="ECO:0000256" key="1">
    <source>
        <dbReference type="ARBA" id="ARBA00002607"/>
    </source>
</evidence>
<dbReference type="GO" id="GO:0048038">
    <property type="term" value="F:quinone binding"/>
    <property type="evidence" value="ECO:0007669"/>
    <property type="project" value="TreeGrafter"/>
</dbReference>
<evidence type="ECO:0000256" key="5">
    <source>
        <dbReference type="ARBA" id="ARBA00048508"/>
    </source>
</evidence>
<sequence>MKDTVTIVTGGSQGIGRSIAEFLASKGSDIAVFDILDGAEVVRHIQGIGRKAEFYHVDVSSTPMVGEAVDKVVKDMGGVNSLVNNAGITIDKLLLRMKEVDWDRVMQVNLKSAFNCTKAAIRHMLKTGGSIVNISSVAGVMGNAGQANYAASKAGLIGFTKSIAREYGERNIRVNAVAPGFIKTKMTEFMDEKMTEGTLKAIPLKRLGEPLDIAHAVYFLLSKYGSYITGEVINVNGGLHT</sequence>
<comment type="caution">
    <text evidence="10">The sequence shown here is derived from an EMBL/GenBank/DDBJ whole genome shotgun (WGS) entry which is preliminary data.</text>
</comment>
<dbReference type="InterPro" id="IPR057326">
    <property type="entry name" value="KR_dom"/>
</dbReference>
<dbReference type="Pfam" id="PF13561">
    <property type="entry name" value="adh_short_C2"/>
    <property type="match status" value="1"/>
</dbReference>
<comment type="subunit">
    <text evidence="8">Homotetramer.</text>
</comment>
<dbReference type="PROSITE" id="PS00061">
    <property type="entry name" value="ADH_SHORT"/>
    <property type="match status" value="1"/>
</dbReference>
<dbReference type="Proteomes" id="UP000777265">
    <property type="component" value="Unassembled WGS sequence"/>
</dbReference>
<keyword evidence="8" id="KW-0275">Fatty acid biosynthesis</keyword>
<organism evidence="10 11">
    <name type="scientific">Syntrophorhabdus aromaticivorans</name>
    <dbReference type="NCBI Taxonomy" id="328301"/>
    <lineage>
        <taxon>Bacteria</taxon>
        <taxon>Pseudomonadati</taxon>
        <taxon>Thermodesulfobacteriota</taxon>
        <taxon>Syntrophorhabdia</taxon>
        <taxon>Syntrophorhabdales</taxon>
        <taxon>Syntrophorhabdaceae</taxon>
        <taxon>Syntrophorhabdus</taxon>
    </lineage>
</organism>
<keyword evidence="4 8" id="KW-0560">Oxidoreductase</keyword>
<dbReference type="STRING" id="909663.GCA_000512235_01201"/>
<dbReference type="InterPro" id="IPR011284">
    <property type="entry name" value="3oxo_ACP_reduc"/>
</dbReference>
<dbReference type="NCBIfam" id="NF009466">
    <property type="entry name" value="PRK12826.1-2"/>
    <property type="match status" value="1"/>
</dbReference>
<dbReference type="InterPro" id="IPR036291">
    <property type="entry name" value="NAD(P)-bd_dom_sf"/>
</dbReference>
<dbReference type="NCBIfam" id="NF005559">
    <property type="entry name" value="PRK07231.1"/>
    <property type="match status" value="1"/>
</dbReference>
<evidence type="ECO:0000256" key="6">
    <source>
        <dbReference type="PIRSR" id="PIRSR611284-1"/>
    </source>
</evidence>
<dbReference type="PANTHER" id="PTHR42760:SF133">
    <property type="entry name" value="3-OXOACYL-[ACYL-CARRIER-PROTEIN] REDUCTASE"/>
    <property type="match status" value="1"/>
</dbReference>
<dbReference type="FunFam" id="3.40.50.720:FF:000115">
    <property type="entry name" value="3-oxoacyl-[acyl-carrier-protein] reductase FabG"/>
    <property type="match status" value="1"/>
</dbReference>
<dbReference type="NCBIfam" id="TIGR01830">
    <property type="entry name" value="3oxo_ACP_reduc"/>
    <property type="match status" value="1"/>
</dbReference>
<dbReference type="Gene3D" id="3.40.50.720">
    <property type="entry name" value="NAD(P)-binding Rossmann-like Domain"/>
    <property type="match status" value="1"/>
</dbReference>
<evidence type="ECO:0000256" key="2">
    <source>
        <dbReference type="ARBA" id="ARBA00006484"/>
    </source>
</evidence>
<gene>
    <name evidence="10" type="primary">fabG</name>
    <name evidence="10" type="ORF">GXY80_07075</name>
</gene>
<evidence type="ECO:0000259" key="9">
    <source>
        <dbReference type="SMART" id="SM00822"/>
    </source>
</evidence>
<evidence type="ECO:0000256" key="8">
    <source>
        <dbReference type="RuleBase" id="RU366074"/>
    </source>
</evidence>
<evidence type="ECO:0000313" key="10">
    <source>
        <dbReference type="EMBL" id="NLW35227.1"/>
    </source>
</evidence>
<dbReference type="PANTHER" id="PTHR42760">
    <property type="entry name" value="SHORT-CHAIN DEHYDROGENASES/REDUCTASES FAMILY MEMBER"/>
    <property type="match status" value="1"/>
</dbReference>
<dbReference type="GO" id="GO:0004316">
    <property type="term" value="F:3-oxoacyl-[acyl-carrier-protein] reductase (NADPH) activity"/>
    <property type="evidence" value="ECO:0007669"/>
    <property type="project" value="UniProtKB-UniRule"/>
</dbReference>
<comment type="function">
    <text evidence="1 8">Catalyzes the NADPH-dependent reduction of beta-ketoacyl-ACP substrates to beta-hydroxyacyl-ACP products, the first reductive step in the elongation cycle of fatty acid biosynthesis.</text>
</comment>
<accession>A0A351U0M3</accession>
<dbReference type="EC" id="1.1.1.100" evidence="8"/>
<dbReference type="InterPro" id="IPR020904">
    <property type="entry name" value="Sc_DH/Rdtase_CS"/>
</dbReference>
<evidence type="ECO:0000256" key="3">
    <source>
        <dbReference type="ARBA" id="ARBA00022857"/>
    </source>
</evidence>
<feature type="binding site" evidence="7">
    <location>
        <position position="182"/>
    </location>
    <ligand>
        <name>NADP(+)</name>
        <dbReference type="ChEBI" id="CHEBI:58349"/>
    </ligand>
</feature>
<keyword evidence="8" id="KW-0276">Fatty acid metabolism</keyword>
<keyword evidence="8" id="KW-0443">Lipid metabolism</keyword>
<dbReference type="GO" id="GO:0051287">
    <property type="term" value="F:NAD binding"/>
    <property type="evidence" value="ECO:0007669"/>
    <property type="project" value="UniProtKB-UniRule"/>
</dbReference>
<dbReference type="GO" id="GO:0006633">
    <property type="term" value="P:fatty acid biosynthetic process"/>
    <property type="evidence" value="ECO:0007669"/>
    <property type="project" value="UniProtKB-KW"/>
</dbReference>
<reference evidence="10" key="2">
    <citation type="submission" date="2020-01" db="EMBL/GenBank/DDBJ databases">
        <authorList>
            <person name="Campanaro S."/>
        </authorList>
    </citation>
    <scope>NUCLEOTIDE SEQUENCE</scope>
    <source>
        <strain evidence="10">AS06rmzACSIP_7</strain>
    </source>
</reference>
<protein>
    <recommendedName>
        <fullName evidence="8">3-oxoacyl-[acyl-carrier-protein] reductase</fullName>
        <ecNumber evidence="8">1.1.1.100</ecNumber>
    </recommendedName>
</protein>
<feature type="domain" description="Ketoreductase" evidence="9">
    <location>
        <begin position="4"/>
        <end position="185"/>
    </location>
</feature>
<dbReference type="PRINTS" id="PR00081">
    <property type="entry name" value="GDHRDH"/>
</dbReference>
<dbReference type="PRINTS" id="PR00080">
    <property type="entry name" value="SDRFAMILY"/>
</dbReference>
<dbReference type="SUPFAM" id="SSF51735">
    <property type="entry name" value="NAD(P)-binding Rossmann-fold domains"/>
    <property type="match status" value="1"/>
</dbReference>
<evidence type="ECO:0000256" key="7">
    <source>
        <dbReference type="PIRSR" id="PIRSR611284-2"/>
    </source>
</evidence>
<proteinExistence type="inferred from homology"/>
<dbReference type="InterPro" id="IPR002347">
    <property type="entry name" value="SDR_fam"/>
</dbReference>
<feature type="active site" description="Proton acceptor" evidence="6">
    <location>
        <position position="149"/>
    </location>
</feature>